<dbReference type="InterPro" id="IPR016129">
    <property type="entry name" value="Caspase_his_AS"/>
</dbReference>
<dbReference type="Gene3D" id="3.40.50.1460">
    <property type="match status" value="1"/>
</dbReference>
<evidence type="ECO:0000256" key="3">
    <source>
        <dbReference type="ARBA" id="ARBA00022703"/>
    </source>
</evidence>
<dbReference type="InterPro" id="IPR015917">
    <property type="entry name" value="Pept_C14A"/>
</dbReference>
<dbReference type="InterPro" id="IPR002138">
    <property type="entry name" value="Pept_C14_p10"/>
</dbReference>
<evidence type="ECO:0000256" key="4">
    <source>
        <dbReference type="ARBA" id="ARBA00022801"/>
    </source>
</evidence>
<dbReference type="CDD" id="cd00032">
    <property type="entry name" value="CASc"/>
    <property type="match status" value="1"/>
</dbReference>
<feature type="domain" description="Caspase family p20" evidence="9">
    <location>
        <begin position="238"/>
        <end position="360"/>
    </location>
</feature>
<comment type="similarity">
    <text evidence="1 7">Belongs to the peptidase C14A family.</text>
</comment>
<dbReference type="SUPFAM" id="SSF52129">
    <property type="entry name" value="Caspase-like"/>
    <property type="match status" value="1"/>
</dbReference>
<dbReference type="PROSITE" id="PS01122">
    <property type="entry name" value="CASPASE_CYS"/>
    <property type="match status" value="1"/>
</dbReference>
<reference evidence="11" key="1">
    <citation type="submission" date="2022-11" db="UniProtKB">
        <authorList>
            <consortium name="WormBaseParasite"/>
        </authorList>
    </citation>
    <scope>IDENTIFICATION</scope>
</reference>
<dbReference type="PRINTS" id="PR00376">
    <property type="entry name" value="IL1BCENZYME"/>
</dbReference>
<evidence type="ECO:0000313" key="11">
    <source>
        <dbReference type="WBParaSite" id="PDA_v2.g29048.t1"/>
    </source>
</evidence>
<protein>
    <submittedName>
        <fullName evidence="11">Caspase-8</fullName>
    </submittedName>
</protein>
<feature type="domain" description="Caspase family p10" evidence="8">
    <location>
        <begin position="394"/>
        <end position="478"/>
    </location>
</feature>
<evidence type="ECO:0000256" key="5">
    <source>
        <dbReference type="ARBA" id="ARBA00022807"/>
    </source>
</evidence>
<keyword evidence="2" id="KW-0645">Protease</keyword>
<evidence type="ECO:0000256" key="2">
    <source>
        <dbReference type="ARBA" id="ARBA00022670"/>
    </source>
</evidence>
<evidence type="ECO:0000256" key="1">
    <source>
        <dbReference type="ARBA" id="ARBA00010134"/>
    </source>
</evidence>
<evidence type="ECO:0000259" key="8">
    <source>
        <dbReference type="PROSITE" id="PS50207"/>
    </source>
</evidence>
<dbReference type="GO" id="GO:0006508">
    <property type="term" value="P:proteolysis"/>
    <property type="evidence" value="ECO:0007669"/>
    <property type="project" value="UniProtKB-KW"/>
</dbReference>
<accession>A0A914QBT3</accession>
<dbReference type="WBParaSite" id="PDA_v2.g29048.t1">
    <property type="protein sequence ID" value="PDA_v2.g29048.t1"/>
    <property type="gene ID" value="PDA_v2.g29048"/>
</dbReference>
<dbReference type="PROSITE" id="PS01121">
    <property type="entry name" value="CASPASE_HIS"/>
    <property type="match status" value="1"/>
</dbReference>
<dbReference type="Pfam" id="PF00656">
    <property type="entry name" value="Peptidase_C14"/>
    <property type="match status" value="1"/>
</dbReference>
<dbReference type="PROSITE" id="PS50207">
    <property type="entry name" value="CASPASE_P10"/>
    <property type="match status" value="1"/>
</dbReference>
<proteinExistence type="inferred from homology"/>
<name>A0A914QBT3_9BILA</name>
<keyword evidence="10" id="KW-1185">Reference proteome</keyword>
<evidence type="ECO:0000313" key="10">
    <source>
        <dbReference type="Proteomes" id="UP000887578"/>
    </source>
</evidence>
<keyword evidence="6" id="KW-0865">Zymogen</keyword>
<keyword evidence="4" id="KW-0378">Hydrolase</keyword>
<dbReference type="PANTHER" id="PTHR47901">
    <property type="entry name" value="CASPASE RECRUITMENT DOMAIN-CONTAINING PROTEIN 18"/>
    <property type="match status" value="1"/>
</dbReference>
<dbReference type="InterPro" id="IPR029030">
    <property type="entry name" value="Caspase-like_dom_sf"/>
</dbReference>
<organism evidence="10 11">
    <name type="scientific">Panagrolaimus davidi</name>
    <dbReference type="NCBI Taxonomy" id="227884"/>
    <lineage>
        <taxon>Eukaryota</taxon>
        <taxon>Metazoa</taxon>
        <taxon>Ecdysozoa</taxon>
        <taxon>Nematoda</taxon>
        <taxon>Chromadorea</taxon>
        <taxon>Rhabditida</taxon>
        <taxon>Tylenchina</taxon>
        <taxon>Panagrolaimomorpha</taxon>
        <taxon>Panagrolaimoidea</taxon>
        <taxon>Panagrolaimidae</taxon>
        <taxon>Panagrolaimus</taxon>
    </lineage>
</organism>
<evidence type="ECO:0000256" key="7">
    <source>
        <dbReference type="RuleBase" id="RU003971"/>
    </source>
</evidence>
<dbReference type="AlphaFoldDB" id="A0A914QBT3"/>
<dbReference type="InterPro" id="IPR002398">
    <property type="entry name" value="Pept_C14"/>
</dbReference>
<keyword evidence="5" id="KW-0788">Thiol protease</keyword>
<dbReference type="GO" id="GO:0006915">
    <property type="term" value="P:apoptotic process"/>
    <property type="evidence" value="ECO:0007669"/>
    <property type="project" value="UniProtKB-KW"/>
</dbReference>
<dbReference type="InterPro" id="IPR011600">
    <property type="entry name" value="Pept_C14_caspase"/>
</dbReference>
<dbReference type="InterPro" id="IPR001309">
    <property type="entry name" value="Pept_C14_p20"/>
</dbReference>
<dbReference type="GO" id="GO:0004197">
    <property type="term" value="F:cysteine-type endopeptidase activity"/>
    <property type="evidence" value="ECO:0007669"/>
    <property type="project" value="InterPro"/>
</dbReference>
<sequence>MVYHVGIDPCYGNVSYWNEYEKITVDIKNVWVDEIEKVALMFEEIKSEINGKFGCACICLPGNYGNEIRKNFIECGLKSGFKNVEIIDLETAFYLNAMSQINYKPVNGNVIWIKKSLLKARITAGDSELVHLNVLNYFNNEMILKFGPQEILSVKSDDELPIRYFQKFIEGCSYNTIDVVSLFGTVEGKVKFEIPHSDNDIILTFEIDKNGIYSLNFHSPTVCRFFNHPDIYRNLSFPKGLALIINNRFEGKKERKGTEIDERNIRQRFSQLGYKVFTKENLTAADMLKTAKSFAKDYKHKFYDSCVVFVLTHGKYDHLLGVDDKLVNVHEFFECFNAENASLLQGKPKLFFIQACRGGECDHGTSYPDTHNMGLSEQHTTETFYPSFSPTIRPVEGDMIIAYSTPPNYVSWRNKNQGSWFIESVCNIIGEYAKTKEICSILTKVNNRVAEGYSTEKNGFKQIPRFESSLTMEFYFVLPGTEMDERNLSLSPDTHYPEKPNPVPDVLMNTID</sequence>
<dbReference type="InterPro" id="IPR033139">
    <property type="entry name" value="Caspase_cys_AS"/>
</dbReference>
<dbReference type="PROSITE" id="PS50208">
    <property type="entry name" value="CASPASE_P20"/>
    <property type="match status" value="1"/>
</dbReference>
<dbReference type="PANTHER" id="PTHR47901:SF8">
    <property type="entry name" value="CASPASE-3"/>
    <property type="match status" value="1"/>
</dbReference>
<keyword evidence="3" id="KW-0053">Apoptosis</keyword>
<evidence type="ECO:0000259" key="9">
    <source>
        <dbReference type="PROSITE" id="PS50208"/>
    </source>
</evidence>
<evidence type="ECO:0000256" key="6">
    <source>
        <dbReference type="ARBA" id="ARBA00023145"/>
    </source>
</evidence>
<dbReference type="SMART" id="SM00115">
    <property type="entry name" value="CASc"/>
    <property type="match status" value="1"/>
</dbReference>
<dbReference type="Proteomes" id="UP000887578">
    <property type="component" value="Unplaced"/>
</dbReference>